<name>A0A8S5T7S4_9CAUD</name>
<evidence type="ECO:0000313" key="1">
    <source>
        <dbReference type="EMBL" id="DAF59305.1"/>
    </source>
</evidence>
<accession>A0A8S5T7S4</accession>
<protein>
    <submittedName>
        <fullName evidence="1">Uncharacterized protein</fullName>
    </submittedName>
</protein>
<sequence>MKVLELPSWHKSSLLAERKSALGRVKYGRPQAYWDYVPGGLF</sequence>
<reference evidence="1" key="1">
    <citation type="journal article" date="2021" name="Proc. Natl. Acad. Sci. U.S.A.">
        <title>A Catalog of Tens of Thousands of Viruses from Human Metagenomes Reveals Hidden Associations with Chronic Diseases.</title>
        <authorList>
            <person name="Tisza M.J."/>
            <person name="Buck C.B."/>
        </authorList>
    </citation>
    <scope>NUCLEOTIDE SEQUENCE</scope>
    <source>
        <strain evidence="1">Ctj6w2</strain>
    </source>
</reference>
<organism evidence="1">
    <name type="scientific">Siphoviridae sp. ctj6w2</name>
    <dbReference type="NCBI Taxonomy" id="2827919"/>
    <lineage>
        <taxon>Viruses</taxon>
        <taxon>Duplodnaviria</taxon>
        <taxon>Heunggongvirae</taxon>
        <taxon>Uroviricota</taxon>
        <taxon>Caudoviricetes</taxon>
    </lineage>
</organism>
<proteinExistence type="predicted"/>
<dbReference type="EMBL" id="BK032767">
    <property type="protein sequence ID" value="DAF59305.1"/>
    <property type="molecule type" value="Genomic_DNA"/>
</dbReference>